<proteinExistence type="predicted"/>
<dbReference type="AlphaFoldDB" id="A0A4Z1IKP8"/>
<name>A0A4Z1IKP8_9HELO</name>
<evidence type="ECO:0000313" key="2">
    <source>
        <dbReference type="Proteomes" id="UP000297229"/>
    </source>
</evidence>
<dbReference type="Proteomes" id="UP000297229">
    <property type="component" value="Unassembled WGS sequence"/>
</dbReference>
<keyword evidence="2" id="KW-1185">Reference proteome</keyword>
<sequence>MFLNNLRQRSPPSALNLAISSLFTSSIQRSTDVDFWGPGVGIEVFSIGVVERSFDFESKDDLRPGVTPGAVLEADVVEDAEGEDE</sequence>
<organism evidence="1 2">
    <name type="scientific">Botrytis elliptica</name>
    <dbReference type="NCBI Taxonomy" id="278938"/>
    <lineage>
        <taxon>Eukaryota</taxon>
        <taxon>Fungi</taxon>
        <taxon>Dikarya</taxon>
        <taxon>Ascomycota</taxon>
        <taxon>Pezizomycotina</taxon>
        <taxon>Leotiomycetes</taxon>
        <taxon>Helotiales</taxon>
        <taxon>Sclerotiniaceae</taxon>
        <taxon>Botrytis</taxon>
    </lineage>
</organism>
<evidence type="ECO:0000313" key="1">
    <source>
        <dbReference type="EMBL" id="TGO57277.1"/>
    </source>
</evidence>
<reference evidence="1 2" key="1">
    <citation type="submission" date="2017-12" db="EMBL/GenBank/DDBJ databases">
        <title>Comparative genomics of Botrytis spp.</title>
        <authorList>
            <person name="Valero-Jimenez C.A."/>
            <person name="Tapia P."/>
            <person name="Veloso J."/>
            <person name="Silva-Moreno E."/>
            <person name="Staats M."/>
            <person name="Valdes J.H."/>
            <person name="Van Kan J.A.L."/>
        </authorList>
    </citation>
    <scope>NUCLEOTIDE SEQUENCE [LARGE SCALE GENOMIC DNA]</scope>
    <source>
        <strain evidence="1 2">Be9601</strain>
    </source>
</reference>
<dbReference type="EMBL" id="PQXM01001351">
    <property type="protein sequence ID" value="TGO57277.1"/>
    <property type="molecule type" value="Genomic_DNA"/>
</dbReference>
<protein>
    <submittedName>
        <fullName evidence="1">Uncharacterized protein</fullName>
    </submittedName>
</protein>
<accession>A0A4Z1IKP8</accession>
<comment type="caution">
    <text evidence="1">The sequence shown here is derived from an EMBL/GenBank/DDBJ whole genome shotgun (WGS) entry which is preliminary data.</text>
</comment>
<gene>
    <name evidence="1" type="ORF">BELL_1353g00020</name>
</gene>